<feature type="region of interest" description="Disordered" evidence="3">
    <location>
        <begin position="129"/>
        <end position="150"/>
    </location>
</feature>
<reference evidence="5" key="2">
    <citation type="submission" date="2022-01" db="EMBL/GenBank/DDBJ databases">
        <authorList>
            <person name="Yamashiro T."/>
            <person name="Shiraishi A."/>
            <person name="Satake H."/>
            <person name="Nakayama K."/>
        </authorList>
    </citation>
    <scope>NUCLEOTIDE SEQUENCE</scope>
</reference>
<dbReference type="SUPFAM" id="SSF57756">
    <property type="entry name" value="Retrovirus zinc finger-like domains"/>
    <property type="match status" value="1"/>
</dbReference>
<organism evidence="5 6">
    <name type="scientific">Tanacetum coccineum</name>
    <dbReference type="NCBI Taxonomy" id="301880"/>
    <lineage>
        <taxon>Eukaryota</taxon>
        <taxon>Viridiplantae</taxon>
        <taxon>Streptophyta</taxon>
        <taxon>Embryophyta</taxon>
        <taxon>Tracheophyta</taxon>
        <taxon>Spermatophyta</taxon>
        <taxon>Magnoliopsida</taxon>
        <taxon>eudicotyledons</taxon>
        <taxon>Gunneridae</taxon>
        <taxon>Pentapetalae</taxon>
        <taxon>asterids</taxon>
        <taxon>campanulids</taxon>
        <taxon>Asterales</taxon>
        <taxon>Asteraceae</taxon>
        <taxon>Asteroideae</taxon>
        <taxon>Anthemideae</taxon>
        <taxon>Anthemidinae</taxon>
        <taxon>Tanacetum</taxon>
    </lineage>
</organism>
<keyword evidence="6" id="KW-1185">Reference proteome</keyword>
<proteinExistence type="predicted"/>
<comment type="caution">
    <text evidence="5">The sequence shown here is derived from an EMBL/GenBank/DDBJ whole genome shotgun (WGS) entry which is preliminary data.</text>
</comment>
<feature type="region of interest" description="Disordered" evidence="3">
    <location>
        <begin position="346"/>
        <end position="375"/>
    </location>
</feature>
<evidence type="ECO:0000256" key="1">
    <source>
        <dbReference type="PROSITE-ProRule" id="PRU00047"/>
    </source>
</evidence>
<keyword evidence="1" id="KW-0863">Zinc-finger</keyword>
<dbReference type="SMART" id="SM00343">
    <property type="entry name" value="ZnF_C2HC"/>
    <property type="match status" value="1"/>
</dbReference>
<feature type="domain" description="CCHC-type" evidence="4">
    <location>
        <begin position="115"/>
        <end position="129"/>
    </location>
</feature>
<dbReference type="InterPro" id="IPR001878">
    <property type="entry name" value="Znf_CCHC"/>
</dbReference>
<dbReference type="EMBL" id="BQNB010021002">
    <property type="protein sequence ID" value="GJU01849.1"/>
    <property type="molecule type" value="Genomic_DNA"/>
</dbReference>
<dbReference type="Gene3D" id="4.10.60.10">
    <property type="entry name" value="Zinc finger, CCHC-type"/>
    <property type="match status" value="1"/>
</dbReference>
<keyword evidence="1" id="KW-0479">Metal-binding</keyword>
<accession>A0ABQ5IP23</accession>
<evidence type="ECO:0000259" key="4">
    <source>
        <dbReference type="PROSITE" id="PS50158"/>
    </source>
</evidence>
<dbReference type="InterPro" id="IPR036875">
    <property type="entry name" value="Znf_CCHC_sf"/>
</dbReference>
<evidence type="ECO:0000313" key="5">
    <source>
        <dbReference type="EMBL" id="GJU01849.1"/>
    </source>
</evidence>
<gene>
    <name evidence="5" type="ORF">Tco_1112187</name>
</gene>
<dbReference type="PROSITE" id="PS50158">
    <property type="entry name" value="ZF_CCHC"/>
    <property type="match status" value="1"/>
</dbReference>
<keyword evidence="2" id="KW-0175">Coiled coil</keyword>
<feature type="coiled-coil region" evidence="2">
    <location>
        <begin position="196"/>
        <end position="223"/>
    </location>
</feature>
<protein>
    <submittedName>
        <fullName evidence="5">Ribonuclease H-like domain-containing protein</fullName>
    </submittedName>
</protein>
<evidence type="ECO:0000256" key="3">
    <source>
        <dbReference type="SAM" id="MobiDB-lite"/>
    </source>
</evidence>
<feature type="compositionally biased region" description="Polar residues" evidence="3">
    <location>
        <begin position="366"/>
        <end position="375"/>
    </location>
</feature>
<dbReference type="Proteomes" id="UP001151760">
    <property type="component" value="Unassembled WGS sequence"/>
</dbReference>
<keyword evidence="1" id="KW-0862">Zinc</keyword>
<evidence type="ECO:0000256" key="2">
    <source>
        <dbReference type="SAM" id="Coils"/>
    </source>
</evidence>
<sequence>MAFVSSNKFASTNEAINTAHGVFAANTQANAANSTNVDNLSDAIICAFFSSQPSSPQLANKDLQQLNPDDWEEMDLRWQMAMLTMRARRFLKNTRRKLTMNGNESIGFDKSKVECYNCHKRGHFARECRAPRSQDNRNRESSRRSVPVETTTSNALISCDGLGGYDWSDQAEEGPNYAIMAYSSSSSDSKVLKFEIECKDIAIRELRKKLEIAQKEKDGIQFNVEKFENSSKSLNKLIESQIVDNYKKGLGYNAVPPPFTRNFLPSKRDLSFTGLEEFTSEPVVINPVVENSEAKASEAKSKSVRTNNGALIIKNWVSNSEEEDVPQAKIEKKIVNSSFAKIEFVKPKKQEQSPRKTVNHVEQNRKNTYTPRRNQ</sequence>
<reference evidence="5" key="1">
    <citation type="journal article" date="2022" name="Int. J. Mol. Sci.">
        <title>Draft Genome of Tanacetum Coccineum: Genomic Comparison of Closely Related Tanacetum-Family Plants.</title>
        <authorList>
            <person name="Yamashiro T."/>
            <person name="Shiraishi A."/>
            <person name="Nakayama K."/>
            <person name="Satake H."/>
        </authorList>
    </citation>
    <scope>NUCLEOTIDE SEQUENCE</scope>
</reference>
<dbReference type="Pfam" id="PF00098">
    <property type="entry name" value="zf-CCHC"/>
    <property type="match status" value="1"/>
</dbReference>
<evidence type="ECO:0000313" key="6">
    <source>
        <dbReference type="Proteomes" id="UP001151760"/>
    </source>
</evidence>
<feature type="compositionally biased region" description="Basic and acidic residues" evidence="3">
    <location>
        <begin position="129"/>
        <end position="143"/>
    </location>
</feature>
<name>A0ABQ5IP23_9ASTR</name>